<dbReference type="Gramene" id="evm.model.08.322">
    <property type="protein sequence ID" value="cds.evm.model.08.322"/>
    <property type="gene ID" value="evm.TU.08.322"/>
</dbReference>
<protein>
    <submittedName>
        <fullName evidence="1">Uncharacterized protein</fullName>
    </submittedName>
</protein>
<proteinExistence type="predicted"/>
<dbReference type="Proteomes" id="UP000596661">
    <property type="component" value="Chromosome 8"/>
</dbReference>
<evidence type="ECO:0000313" key="2">
    <source>
        <dbReference type="Proteomes" id="UP000596661"/>
    </source>
</evidence>
<dbReference type="EMBL" id="UZAU01000681">
    <property type="status" value="NOT_ANNOTATED_CDS"/>
    <property type="molecule type" value="Genomic_DNA"/>
</dbReference>
<dbReference type="AlphaFoldDB" id="A0A803QAW2"/>
<name>A0A803QAW2_CANSA</name>
<reference evidence="1" key="2">
    <citation type="submission" date="2021-03" db="UniProtKB">
        <authorList>
            <consortium name="EnsemblPlants"/>
        </authorList>
    </citation>
    <scope>IDENTIFICATION</scope>
</reference>
<organism evidence="1 2">
    <name type="scientific">Cannabis sativa</name>
    <name type="common">Hemp</name>
    <name type="synonym">Marijuana</name>
    <dbReference type="NCBI Taxonomy" id="3483"/>
    <lineage>
        <taxon>Eukaryota</taxon>
        <taxon>Viridiplantae</taxon>
        <taxon>Streptophyta</taxon>
        <taxon>Embryophyta</taxon>
        <taxon>Tracheophyta</taxon>
        <taxon>Spermatophyta</taxon>
        <taxon>Magnoliopsida</taxon>
        <taxon>eudicotyledons</taxon>
        <taxon>Gunneridae</taxon>
        <taxon>Pentapetalae</taxon>
        <taxon>rosids</taxon>
        <taxon>fabids</taxon>
        <taxon>Rosales</taxon>
        <taxon>Cannabaceae</taxon>
        <taxon>Cannabis</taxon>
    </lineage>
</organism>
<evidence type="ECO:0000313" key="1">
    <source>
        <dbReference type="EnsemblPlants" id="cds.evm.model.08.322"/>
    </source>
</evidence>
<accession>A0A803QAW2</accession>
<keyword evidence="2" id="KW-1185">Reference proteome</keyword>
<dbReference type="EnsemblPlants" id="evm.model.08.322">
    <property type="protein sequence ID" value="cds.evm.model.08.322"/>
    <property type="gene ID" value="evm.TU.08.322"/>
</dbReference>
<sequence length="72" mass="8029">MEHTFLYCNFASHMWRSSSWGIMPVVDSDYGSVLFSLPDAAIPHGWTPPPEEWIKINCDVKVGCDSVRSGLG</sequence>
<reference evidence="1" key="1">
    <citation type="submission" date="2018-11" db="EMBL/GenBank/DDBJ databases">
        <authorList>
            <person name="Grassa J C."/>
        </authorList>
    </citation>
    <scope>NUCLEOTIDE SEQUENCE [LARGE SCALE GENOMIC DNA]</scope>
</reference>